<reference evidence="2 3" key="1">
    <citation type="submission" date="2015-03" db="EMBL/GenBank/DDBJ databases">
        <title>Comparative genomics of Pseudomonas insights into diversity of traits involved in vanlence and defense.</title>
        <authorList>
            <person name="Qin Y."/>
        </authorList>
    </citation>
    <scope>NUCLEOTIDE SEQUENCE [LARGE SCALE GENOMIC DNA]</scope>
    <source>
        <strain evidence="2 3">H24</strain>
    </source>
</reference>
<sequence>MLGLRNIPINRRLWLILLMSILMLLILAGLMLKQSYDDLYAAKALKTRHVVETTSGILRHFQNLEAQGLSREQAQQQASTVIRDLR</sequence>
<keyword evidence="1" id="KW-0812">Transmembrane</keyword>
<comment type="caution">
    <text evidence="2">The sequence shown here is derived from an EMBL/GenBank/DDBJ whole genome shotgun (WGS) entry which is preliminary data.</text>
</comment>
<gene>
    <name evidence="2" type="ORF">VD17_24360</name>
</gene>
<evidence type="ECO:0008006" key="4">
    <source>
        <dbReference type="Google" id="ProtNLM"/>
    </source>
</evidence>
<keyword evidence="1" id="KW-0472">Membrane</keyword>
<keyword evidence="1" id="KW-1133">Transmembrane helix</keyword>
<evidence type="ECO:0000313" key="3">
    <source>
        <dbReference type="Proteomes" id="UP000033400"/>
    </source>
</evidence>
<accession>A0A0F4V3A8</accession>
<feature type="transmembrane region" description="Helical" evidence="1">
    <location>
        <begin position="12"/>
        <end position="32"/>
    </location>
</feature>
<protein>
    <recommendedName>
        <fullName evidence="4">Methyl-accepting chemotaxis protein</fullName>
    </recommendedName>
</protein>
<proteinExistence type="predicted"/>
<dbReference type="AlphaFoldDB" id="A0A0F4V3A8"/>
<evidence type="ECO:0000313" key="2">
    <source>
        <dbReference type="EMBL" id="KJZ63199.1"/>
    </source>
</evidence>
<name>A0A0F4V3A8_PSEFL</name>
<feature type="non-terminal residue" evidence="2">
    <location>
        <position position="86"/>
    </location>
</feature>
<dbReference type="EMBL" id="LACH01000057">
    <property type="protein sequence ID" value="KJZ63199.1"/>
    <property type="molecule type" value="Genomic_DNA"/>
</dbReference>
<evidence type="ECO:0000256" key="1">
    <source>
        <dbReference type="SAM" id="Phobius"/>
    </source>
</evidence>
<organism evidence="2 3">
    <name type="scientific">Pseudomonas fluorescens</name>
    <dbReference type="NCBI Taxonomy" id="294"/>
    <lineage>
        <taxon>Bacteria</taxon>
        <taxon>Pseudomonadati</taxon>
        <taxon>Pseudomonadota</taxon>
        <taxon>Gammaproteobacteria</taxon>
        <taxon>Pseudomonadales</taxon>
        <taxon>Pseudomonadaceae</taxon>
        <taxon>Pseudomonas</taxon>
    </lineage>
</organism>
<dbReference type="Proteomes" id="UP000033400">
    <property type="component" value="Unassembled WGS sequence"/>
</dbReference>